<dbReference type="EMBL" id="KN418044">
    <property type="protein sequence ID" value="KHG21270.1"/>
    <property type="molecule type" value="Genomic_DNA"/>
</dbReference>
<dbReference type="AlphaFoldDB" id="A0A0B0P888"/>
<proteinExistence type="predicted"/>
<sequence length="47" mass="5533">MPLSQTGSYTNQIRCRCPRHGLTRNHILMPTSQTWSYMRTHIENPMS</sequence>
<gene>
    <name evidence="1" type="ORF">F383_28335</name>
</gene>
<reference evidence="2" key="1">
    <citation type="submission" date="2014-09" db="EMBL/GenBank/DDBJ databases">
        <authorList>
            <person name="Mudge J."/>
            <person name="Ramaraj T."/>
            <person name="Lindquist I.E."/>
            <person name="Bharti A.K."/>
            <person name="Sundararajan A."/>
            <person name="Cameron C.T."/>
            <person name="Woodward J.E."/>
            <person name="May G.D."/>
            <person name="Brubaker C."/>
            <person name="Broadhvest J."/>
            <person name="Wilkins T.A."/>
        </authorList>
    </citation>
    <scope>NUCLEOTIDE SEQUENCE</scope>
    <source>
        <strain evidence="2">cv. AKA8401</strain>
    </source>
</reference>
<organism evidence="1 2">
    <name type="scientific">Gossypium arboreum</name>
    <name type="common">Tree cotton</name>
    <name type="synonym">Gossypium nanking</name>
    <dbReference type="NCBI Taxonomy" id="29729"/>
    <lineage>
        <taxon>Eukaryota</taxon>
        <taxon>Viridiplantae</taxon>
        <taxon>Streptophyta</taxon>
        <taxon>Embryophyta</taxon>
        <taxon>Tracheophyta</taxon>
        <taxon>Spermatophyta</taxon>
        <taxon>Magnoliopsida</taxon>
        <taxon>eudicotyledons</taxon>
        <taxon>Gunneridae</taxon>
        <taxon>Pentapetalae</taxon>
        <taxon>rosids</taxon>
        <taxon>malvids</taxon>
        <taxon>Malvales</taxon>
        <taxon>Malvaceae</taxon>
        <taxon>Malvoideae</taxon>
        <taxon>Gossypium</taxon>
    </lineage>
</organism>
<accession>A0A0B0P888</accession>
<dbReference type="Proteomes" id="UP000032142">
    <property type="component" value="Unassembled WGS sequence"/>
</dbReference>
<evidence type="ECO:0000313" key="2">
    <source>
        <dbReference type="Proteomes" id="UP000032142"/>
    </source>
</evidence>
<name>A0A0B0P888_GOSAR</name>
<keyword evidence="2" id="KW-1185">Reference proteome</keyword>
<evidence type="ECO:0000313" key="1">
    <source>
        <dbReference type="EMBL" id="KHG21270.1"/>
    </source>
</evidence>
<protein>
    <submittedName>
        <fullName evidence="1">Putative PH domain-containing C19A8.02</fullName>
    </submittedName>
</protein>